<dbReference type="InterPro" id="IPR003903">
    <property type="entry name" value="UIM_dom"/>
</dbReference>
<dbReference type="SMART" id="SM00327">
    <property type="entry name" value="VWA"/>
    <property type="match status" value="1"/>
</dbReference>
<evidence type="ECO:0000256" key="1">
    <source>
        <dbReference type="ARBA" id="ARBA00005574"/>
    </source>
</evidence>
<dbReference type="SUPFAM" id="SSF53300">
    <property type="entry name" value="vWA-like"/>
    <property type="match status" value="1"/>
</dbReference>
<dbReference type="PROSITE" id="PS00646">
    <property type="entry name" value="RIBOSOMAL_S13_1"/>
    <property type="match status" value="1"/>
</dbReference>
<dbReference type="PROSITE" id="PS50330">
    <property type="entry name" value="UIM"/>
    <property type="match status" value="2"/>
</dbReference>
<dbReference type="InterPro" id="IPR018269">
    <property type="entry name" value="Ribosomal_uS13_CS"/>
</dbReference>
<gene>
    <name evidence="10" type="ORF">ALEPTO_LOCUS1996</name>
</gene>
<dbReference type="GO" id="GO:1990904">
    <property type="term" value="C:ribonucleoprotein complex"/>
    <property type="evidence" value="ECO:0007669"/>
    <property type="project" value="UniProtKB-KW"/>
</dbReference>
<dbReference type="SUPFAM" id="SSF46946">
    <property type="entry name" value="S13-like H2TH domain"/>
    <property type="match status" value="1"/>
</dbReference>
<dbReference type="PROSITE" id="PS50234">
    <property type="entry name" value="VWFA"/>
    <property type="match status" value="1"/>
</dbReference>
<keyword evidence="5" id="KW-0689">Ribosomal protein</keyword>
<evidence type="ECO:0000256" key="8">
    <source>
        <dbReference type="SAM" id="MobiDB-lite"/>
    </source>
</evidence>
<dbReference type="Proteomes" id="UP000789508">
    <property type="component" value="Unassembled WGS sequence"/>
</dbReference>
<dbReference type="Pfam" id="PF00416">
    <property type="entry name" value="Ribosomal_S13"/>
    <property type="match status" value="1"/>
</dbReference>
<keyword evidence="3" id="KW-0677">Repeat</keyword>
<dbReference type="PANTHER" id="PTHR10223:SF0">
    <property type="entry name" value="26S PROTEASOME NON-ATPASE REGULATORY SUBUNIT 4"/>
    <property type="match status" value="1"/>
</dbReference>
<sequence length="455" mass="49507">MPLEATMIVLDNSEWMRNGDYTPTRLEAQRDAVNLIFSSKTQSNPENTVGLMTMAGKGPEVLVTLTSDMGKILSATYNIKVGGKANLTTGIQVAQLALKHRQNKNQRQRIIVFVGSPINADEKALSKLAKKTKKNNVAVDIINFGEEAENTSKLEAFIQAINSSDNSHLVTIPPGPYILSERLISSPIISGEDGIPAGFTSGAGSGFEFGVDPNLDPELALALRISLEEEKARQEAEAAKAATANAPETESTSMAVDSNEQEHGTVSAGQDHTGDIEMEMTEEEQIARAIELSKETSSGQQQQQSNDYINVMQDPQFMNSVLGGLPGVNPADPMIQNALAGVSLKDYKTVKVALTKFYGIGMNVSARICAKLSIHDTCKMQELTENQLNQLSAVLSDMTLGADLKRQVKSHIMHHRHIGSYKGKRHAMSYPVRGQRTQTNAKTAKRLNARFINQK</sequence>
<keyword evidence="11" id="KW-1185">Reference proteome</keyword>
<dbReference type="GO" id="GO:0036435">
    <property type="term" value="F:K48-linked polyubiquitin modification-dependent protein binding"/>
    <property type="evidence" value="ECO:0007669"/>
    <property type="project" value="UniProtKB-ARBA"/>
</dbReference>
<dbReference type="PROSITE" id="PS50159">
    <property type="entry name" value="RIBOSOMAL_S13_2"/>
    <property type="match status" value="1"/>
</dbReference>
<comment type="similarity">
    <text evidence="1">Belongs to the proteasome subunit S5A family.</text>
</comment>
<evidence type="ECO:0000256" key="5">
    <source>
        <dbReference type="ARBA" id="ARBA00022980"/>
    </source>
</evidence>
<keyword evidence="4" id="KW-0647">Proteasome</keyword>
<feature type="compositionally biased region" description="Low complexity" evidence="8">
    <location>
        <begin position="239"/>
        <end position="250"/>
    </location>
</feature>
<comment type="similarity">
    <text evidence="2">Belongs to the universal ribosomal protein uS13 family.</text>
</comment>
<dbReference type="InterPro" id="IPR027437">
    <property type="entry name" value="Rbsml_uS13_C"/>
</dbReference>
<dbReference type="GO" id="GO:0005829">
    <property type="term" value="C:cytosol"/>
    <property type="evidence" value="ECO:0007669"/>
    <property type="project" value="TreeGrafter"/>
</dbReference>
<dbReference type="GO" id="GO:0008540">
    <property type="term" value="C:proteasome regulatory particle, base subcomplex"/>
    <property type="evidence" value="ECO:0007669"/>
    <property type="project" value="TreeGrafter"/>
</dbReference>
<dbReference type="SMART" id="SM00726">
    <property type="entry name" value="UIM"/>
    <property type="match status" value="2"/>
</dbReference>
<dbReference type="InterPro" id="IPR036465">
    <property type="entry name" value="vWFA_dom_sf"/>
</dbReference>
<dbReference type="AlphaFoldDB" id="A0A9N8W3F7"/>
<feature type="region of interest" description="Disordered" evidence="8">
    <location>
        <begin position="234"/>
        <end position="271"/>
    </location>
</feature>
<dbReference type="Gene3D" id="1.10.287.3990">
    <property type="match status" value="1"/>
</dbReference>
<dbReference type="InterPro" id="IPR049590">
    <property type="entry name" value="PSMD4_RAZUL-like"/>
</dbReference>
<evidence type="ECO:0000256" key="4">
    <source>
        <dbReference type="ARBA" id="ARBA00022942"/>
    </source>
</evidence>
<dbReference type="CDD" id="cd22297">
    <property type="entry name" value="PSMD4_RAZUL"/>
    <property type="match status" value="1"/>
</dbReference>
<dbReference type="FunFam" id="1.10.8.50:FF:000001">
    <property type="entry name" value="30S ribosomal protein S13"/>
    <property type="match status" value="1"/>
</dbReference>
<evidence type="ECO:0000259" key="9">
    <source>
        <dbReference type="PROSITE" id="PS50234"/>
    </source>
</evidence>
<dbReference type="GO" id="GO:0003723">
    <property type="term" value="F:RNA binding"/>
    <property type="evidence" value="ECO:0007669"/>
    <property type="project" value="InterPro"/>
</dbReference>
<dbReference type="GO" id="GO:0005840">
    <property type="term" value="C:ribosome"/>
    <property type="evidence" value="ECO:0007669"/>
    <property type="project" value="UniProtKB-KW"/>
</dbReference>
<dbReference type="EMBL" id="CAJVPS010000259">
    <property type="protein sequence ID" value="CAG8470661.1"/>
    <property type="molecule type" value="Genomic_DNA"/>
</dbReference>
<dbReference type="GO" id="GO:0005634">
    <property type="term" value="C:nucleus"/>
    <property type="evidence" value="ECO:0007669"/>
    <property type="project" value="TreeGrafter"/>
</dbReference>
<dbReference type="Gene3D" id="4.10.910.10">
    <property type="entry name" value="30s ribosomal protein s13, domain 2"/>
    <property type="match status" value="1"/>
</dbReference>
<dbReference type="OrthoDB" id="1731724at2759"/>
<accession>A0A9N8W3F7</accession>
<dbReference type="Pfam" id="PF02809">
    <property type="entry name" value="UIM"/>
    <property type="match status" value="2"/>
</dbReference>
<evidence type="ECO:0000256" key="7">
    <source>
        <dbReference type="ARBA" id="ARBA00044341"/>
    </source>
</evidence>
<name>A0A9N8W3F7_9GLOM</name>
<dbReference type="InterPro" id="IPR010979">
    <property type="entry name" value="Ribosomal_uS13-like_H2TH"/>
</dbReference>
<evidence type="ECO:0000313" key="11">
    <source>
        <dbReference type="Proteomes" id="UP000789508"/>
    </source>
</evidence>
<evidence type="ECO:0000256" key="6">
    <source>
        <dbReference type="ARBA" id="ARBA00023274"/>
    </source>
</evidence>
<evidence type="ECO:0000256" key="2">
    <source>
        <dbReference type="ARBA" id="ARBA00008080"/>
    </source>
</evidence>
<dbReference type="InterPro" id="IPR027040">
    <property type="entry name" value="PSMD4"/>
</dbReference>
<dbReference type="InterPro" id="IPR001892">
    <property type="entry name" value="Ribosomal_uS13"/>
</dbReference>
<dbReference type="GO" id="GO:0043161">
    <property type="term" value="P:proteasome-mediated ubiquitin-dependent protein catabolic process"/>
    <property type="evidence" value="ECO:0007669"/>
    <property type="project" value="TreeGrafter"/>
</dbReference>
<dbReference type="InterPro" id="IPR002035">
    <property type="entry name" value="VWF_A"/>
</dbReference>
<dbReference type="Gene3D" id="3.40.50.410">
    <property type="entry name" value="von Willebrand factor, type A domain"/>
    <property type="match status" value="1"/>
</dbReference>
<dbReference type="Pfam" id="PF13519">
    <property type="entry name" value="VWA_2"/>
    <property type="match status" value="1"/>
</dbReference>
<protein>
    <recommendedName>
        <fullName evidence="7">26S proteasome regulatory subunit RPN10</fullName>
    </recommendedName>
</protein>
<dbReference type="FunFam" id="3.40.50.410:FF:000005">
    <property type="entry name" value="26S proteasome non-ATPase regulatory subunit 4"/>
    <property type="match status" value="1"/>
</dbReference>
<evidence type="ECO:0000256" key="3">
    <source>
        <dbReference type="ARBA" id="ARBA00022737"/>
    </source>
</evidence>
<dbReference type="Gene3D" id="1.10.8.50">
    <property type="match status" value="1"/>
</dbReference>
<dbReference type="CDD" id="cd01452">
    <property type="entry name" value="VWA_26S_proteasome_subunit"/>
    <property type="match status" value="1"/>
</dbReference>
<organism evidence="10 11">
    <name type="scientific">Ambispora leptoticha</name>
    <dbReference type="NCBI Taxonomy" id="144679"/>
    <lineage>
        <taxon>Eukaryota</taxon>
        <taxon>Fungi</taxon>
        <taxon>Fungi incertae sedis</taxon>
        <taxon>Mucoromycota</taxon>
        <taxon>Glomeromycotina</taxon>
        <taxon>Glomeromycetes</taxon>
        <taxon>Archaeosporales</taxon>
        <taxon>Ambisporaceae</taxon>
        <taxon>Ambispora</taxon>
    </lineage>
</organism>
<proteinExistence type="inferred from homology"/>
<comment type="caution">
    <text evidence="10">The sequence shown here is derived from an EMBL/GenBank/DDBJ whole genome shotgun (WGS) entry which is preliminary data.</text>
</comment>
<dbReference type="PANTHER" id="PTHR10223">
    <property type="entry name" value="26S PROTEASOME NON-ATPASE REGULATORY SUBUNIT 4"/>
    <property type="match status" value="1"/>
</dbReference>
<evidence type="ECO:0000313" key="10">
    <source>
        <dbReference type="EMBL" id="CAG8470661.1"/>
    </source>
</evidence>
<reference evidence="10" key="1">
    <citation type="submission" date="2021-06" db="EMBL/GenBank/DDBJ databases">
        <authorList>
            <person name="Kallberg Y."/>
            <person name="Tangrot J."/>
            <person name="Rosling A."/>
        </authorList>
    </citation>
    <scope>NUCLEOTIDE SEQUENCE</scope>
    <source>
        <strain evidence="10">FL130A</strain>
    </source>
</reference>
<dbReference type="GO" id="GO:0003735">
    <property type="term" value="F:structural constituent of ribosome"/>
    <property type="evidence" value="ECO:0007669"/>
    <property type="project" value="InterPro"/>
</dbReference>
<feature type="domain" description="VWFA" evidence="9">
    <location>
        <begin position="5"/>
        <end position="188"/>
    </location>
</feature>
<dbReference type="GO" id="GO:0006412">
    <property type="term" value="P:translation"/>
    <property type="evidence" value="ECO:0007669"/>
    <property type="project" value="InterPro"/>
</dbReference>
<keyword evidence="6" id="KW-0687">Ribonucleoprotein</keyword>